<protein>
    <recommendedName>
        <fullName evidence="14">Tyrosine-protein kinase</fullName>
        <ecNumber evidence="14">2.7.10.2</ecNumber>
    </recommendedName>
</protein>
<dbReference type="Gene3D" id="3.30.505.10">
    <property type="entry name" value="SH2 domain"/>
    <property type="match status" value="1"/>
</dbReference>
<comment type="similarity">
    <text evidence="14">Belongs to the protein kinase superfamily. Tyr protein kinase family.</text>
</comment>
<evidence type="ECO:0000259" key="16">
    <source>
        <dbReference type="PROSITE" id="PS50002"/>
    </source>
</evidence>
<dbReference type="EMBL" id="JAKMXF010000299">
    <property type="protein sequence ID" value="KAI6652241.1"/>
    <property type="molecule type" value="Genomic_DNA"/>
</dbReference>
<dbReference type="PROSITE" id="PS50001">
    <property type="entry name" value="SH2"/>
    <property type="match status" value="1"/>
</dbReference>
<evidence type="ECO:0000256" key="3">
    <source>
        <dbReference type="ARBA" id="ARBA00022490"/>
    </source>
</evidence>
<dbReference type="Proteomes" id="UP001165289">
    <property type="component" value="Unassembled WGS sequence"/>
</dbReference>
<dbReference type="GO" id="GO:0005737">
    <property type="term" value="C:cytoplasm"/>
    <property type="evidence" value="ECO:0007669"/>
    <property type="project" value="UniProtKB-SubCell"/>
</dbReference>
<sequence>MAQVQDSGTSQSGVQALKAGAECIAKYDFEGTSNYDLSLNRGDMLVIVKITRDPNWYYAQKLKDGTKGMIPVNYVKEICKKAVKLQSMPWFHGKMTREEAESLLNPISDGLFLVRESNNYPGDYTLCVAFDGKVEHYRVINKFNKVTIDEEEFFNSLTDLVAHYESDADGLCIKLLKCVPKAGAKEYEVNLSDFAQAGWLIKKRDLEFGEVLGDGEFGEVRKGFYRGIKVAIKTLKPDTGTKFSIQNFLAEASVMTDLKHPNLVRLMGININETVNPYAICLITEFMSKGSLVDHLRTRGRAVITRHNQYSFAIDVAKGMSYLESRDLVHRDLAARNVLVAEDNSAKVADFGLARPELFKADFVSNVPIKWTAPEALKKQGFSSKSDVWSYGVFLWELYSFGRVPYPRVPIDDVTKFLEMGNRMDIPDKCPASIYQLMIDCWQGDPASRPKFESILQILRRIKDEACEQISMF</sequence>
<dbReference type="SMART" id="SM00220">
    <property type="entry name" value="S_TKc"/>
    <property type="match status" value="1"/>
</dbReference>
<dbReference type="AlphaFoldDB" id="A0AAV7JW37"/>
<evidence type="ECO:0000256" key="8">
    <source>
        <dbReference type="ARBA" id="ARBA00022999"/>
    </source>
</evidence>
<accession>A0AAV7JW37</accession>
<dbReference type="PRINTS" id="PR00401">
    <property type="entry name" value="SH2DOMAIN"/>
</dbReference>
<reference evidence="18 19" key="1">
    <citation type="journal article" date="2023" name="BMC Biol.">
        <title>The compact genome of the sponge Oopsacas minuta (Hexactinellida) is lacking key metazoan core genes.</title>
        <authorList>
            <person name="Santini S."/>
            <person name="Schenkelaars Q."/>
            <person name="Jourda C."/>
            <person name="Duchesne M."/>
            <person name="Belahbib H."/>
            <person name="Rocher C."/>
            <person name="Selva M."/>
            <person name="Riesgo A."/>
            <person name="Vervoort M."/>
            <person name="Leys S.P."/>
            <person name="Kodjabachian L."/>
            <person name="Le Bivic A."/>
            <person name="Borchiellini C."/>
            <person name="Claverie J.M."/>
            <person name="Renard E."/>
        </authorList>
    </citation>
    <scope>NUCLEOTIDE SEQUENCE [LARGE SCALE GENOMIC DNA]</scope>
    <source>
        <strain evidence="18">SPO-2</strain>
    </source>
</reference>
<dbReference type="Pfam" id="PF00018">
    <property type="entry name" value="SH3_1"/>
    <property type="match status" value="1"/>
</dbReference>
<dbReference type="Pfam" id="PF00017">
    <property type="entry name" value="SH2"/>
    <property type="match status" value="1"/>
</dbReference>
<dbReference type="FunFam" id="1.10.510.10:FF:000554">
    <property type="entry name" value="Predicted protein"/>
    <property type="match status" value="1"/>
</dbReference>
<dbReference type="Gene3D" id="2.30.30.40">
    <property type="entry name" value="SH3 Domains"/>
    <property type="match status" value="1"/>
</dbReference>
<dbReference type="PRINTS" id="PR00452">
    <property type="entry name" value="SH3DOMAIN"/>
</dbReference>
<organism evidence="18 19">
    <name type="scientific">Oopsacas minuta</name>
    <dbReference type="NCBI Taxonomy" id="111878"/>
    <lineage>
        <taxon>Eukaryota</taxon>
        <taxon>Metazoa</taxon>
        <taxon>Porifera</taxon>
        <taxon>Hexactinellida</taxon>
        <taxon>Hexasterophora</taxon>
        <taxon>Lyssacinosida</taxon>
        <taxon>Leucopsacidae</taxon>
        <taxon>Oopsacas</taxon>
    </lineage>
</organism>
<evidence type="ECO:0000256" key="14">
    <source>
        <dbReference type="RuleBase" id="RU362096"/>
    </source>
</evidence>
<evidence type="ECO:0000313" key="18">
    <source>
        <dbReference type="EMBL" id="KAI6652241.1"/>
    </source>
</evidence>
<name>A0AAV7JW37_9METZ</name>
<dbReference type="EC" id="2.7.10.2" evidence="14"/>
<proteinExistence type="inferred from homology"/>
<keyword evidence="5 13" id="KW-0547">Nucleotide-binding</keyword>
<dbReference type="InterPro" id="IPR017441">
    <property type="entry name" value="Protein_kinase_ATP_BS"/>
</dbReference>
<evidence type="ECO:0000256" key="12">
    <source>
        <dbReference type="PROSITE-ProRule" id="PRU00192"/>
    </source>
</evidence>
<dbReference type="SUPFAM" id="SSF56112">
    <property type="entry name" value="Protein kinase-like (PK-like)"/>
    <property type="match status" value="1"/>
</dbReference>
<dbReference type="InterPro" id="IPR008266">
    <property type="entry name" value="Tyr_kinase_AS"/>
</dbReference>
<comment type="subcellular location">
    <subcellularLocation>
        <location evidence="1">Cytoplasm</location>
    </subcellularLocation>
</comment>
<dbReference type="GO" id="GO:0004715">
    <property type="term" value="F:non-membrane spanning protein tyrosine kinase activity"/>
    <property type="evidence" value="ECO:0007669"/>
    <property type="project" value="UniProtKB-EC"/>
</dbReference>
<keyword evidence="7 13" id="KW-0067">ATP-binding</keyword>
<dbReference type="SUPFAM" id="SSF50044">
    <property type="entry name" value="SH3-domain"/>
    <property type="match status" value="1"/>
</dbReference>
<evidence type="ECO:0000256" key="10">
    <source>
        <dbReference type="ARBA" id="ARBA00051245"/>
    </source>
</evidence>
<dbReference type="PROSITE" id="PS50011">
    <property type="entry name" value="PROTEIN_KINASE_DOM"/>
    <property type="match status" value="1"/>
</dbReference>
<evidence type="ECO:0000256" key="2">
    <source>
        <dbReference type="ARBA" id="ARBA00022443"/>
    </source>
</evidence>
<dbReference type="InterPro" id="IPR001245">
    <property type="entry name" value="Ser-Thr/Tyr_kinase_cat_dom"/>
</dbReference>
<dbReference type="PROSITE" id="PS00107">
    <property type="entry name" value="PROTEIN_KINASE_ATP"/>
    <property type="match status" value="1"/>
</dbReference>
<dbReference type="InterPro" id="IPR036028">
    <property type="entry name" value="SH3-like_dom_sf"/>
</dbReference>
<keyword evidence="8 11" id="KW-0727">SH2 domain</keyword>
<dbReference type="SMART" id="SM00252">
    <property type="entry name" value="SH2"/>
    <property type="match status" value="1"/>
</dbReference>
<keyword evidence="3" id="KW-0963">Cytoplasm</keyword>
<keyword evidence="6 14" id="KW-0418">Kinase</keyword>
<dbReference type="InterPro" id="IPR000980">
    <property type="entry name" value="SH2"/>
</dbReference>
<evidence type="ECO:0000256" key="13">
    <source>
        <dbReference type="PROSITE-ProRule" id="PRU10141"/>
    </source>
</evidence>
<feature type="binding site" evidence="13">
    <location>
        <position position="233"/>
    </location>
    <ligand>
        <name>ATP</name>
        <dbReference type="ChEBI" id="CHEBI:30616"/>
    </ligand>
</feature>
<dbReference type="SUPFAM" id="SSF55550">
    <property type="entry name" value="SH2 domain"/>
    <property type="match status" value="1"/>
</dbReference>
<evidence type="ECO:0000256" key="7">
    <source>
        <dbReference type="ARBA" id="ARBA00022840"/>
    </source>
</evidence>
<evidence type="ECO:0000256" key="11">
    <source>
        <dbReference type="PROSITE-ProRule" id="PRU00191"/>
    </source>
</evidence>
<dbReference type="InterPro" id="IPR011009">
    <property type="entry name" value="Kinase-like_dom_sf"/>
</dbReference>
<evidence type="ECO:0000259" key="17">
    <source>
        <dbReference type="PROSITE" id="PS50011"/>
    </source>
</evidence>
<dbReference type="PRINTS" id="PR00109">
    <property type="entry name" value="TYRKINASE"/>
</dbReference>
<dbReference type="SMART" id="SM00326">
    <property type="entry name" value="SH3"/>
    <property type="match status" value="1"/>
</dbReference>
<evidence type="ECO:0000256" key="9">
    <source>
        <dbReference type="ARBA" id="ARBA00023137"/>
    </source>
</evidence>
<dbReference type="SMART" id="SM00219">
    <property type="entry name" value="TyrKc"/>
    <property type="match status" value="1"/>
</dbReference>
<keyword evidence="9 14" id="KW-0829">Tyrosine-protein kinase</keyword>
<dbReference type="PROSITE" id="PS50002">
    <property type="entry name" value="SH3"/>
    <property type="match status" value="1"/>
</dbReference>
<keyword evidence="2 12" id="KW-0728">SH3 domain</keyword>
<feature type="domain" description="SH3" evidence="16">
    <location>
        <begin position="18"/>
        <end position="80"/>
    </location>
</feature>
<dbReference type="InterPro" id="IPR050198">
    <property type="entry name" value="Non-receptor_tyrosine_kinases"/>
</dbReference>
<gene>
    <name evidence="18" type="ORF">LOD99_7258</name>
</gene>
<dbReference type="GO" id="GO:0005524">
    <property type="term" value="F:ATP binding"/>
    <property type="evidence" value="ECO:0007669"/>
    <property type="project" value="UniProtKB-UniRule"/>
</dbReference>
<dbReference type="InterPro" id="IPR035027">
    <property type="entry name" value="Csk-like_SH2"/>
</dbReference>
<evidence type="ECO:0000259" key="15">
    <source>
        <dbReference type="PROSITE" id="PS50001"/>
    </source>
</evidence>
<dbReference type="PANTHER" id="PTHR24418">
    <property type="entry name" value="TYROSINE-PROTEIN KINASE"/>
    <property type="match status" value="1"/>
</dbReference>
<dbReference type="InterPro" id="IPR001452">
    <property type="entry name" value="SH3_domain"/>
</dbReference>
<keyword evidence="4 14" id="KW-0808">Transferase</keyword>
<feature type="domain" description="SH2" evidence="15">
    <location>
        <begin position="90"/>
        <end position="179"/>
    </location>
</feature>
<evidence type="ECO:0000256" key="5">
    <source>
        <dbReference type="ARBA" id="ARBA00022741"/>
    </source>
</evidence>
<evidence type="ECO:0000256" key="4">
    <source>
        <dbReference type="ARBA" id="ARBA00022679"/>
    </source>
</evidence>
<feature type="domain" description="Protein kinase" evidence="17">
    <location>
        <begin position="206"/>
        <end position="462"/>
    </location>
</feature>
<evidence type="ECO:0000313" key="19">
    <source>
        <dbReference type="Proteomes" id="UP001165289"/>
    </source>
</evidence>
<comment type="catalytic activity">
    <reaction evidence="10 14">
        <text>L-tyrosyl-[protein] + ATP = O-phospho-L-tyrosyl-[protein] + ADP + H(+)</text>
        <dbReference type="Rhea" id="RHEA:10596"/>
        <dbReference type="Rhea" id="RHEA-COMP:10136"/>
        <dbReference type="Rhea" id="RHEA-COMP:20101"/>
        <dbReference type="ChEBI" id="CHEBI:15378"/>
        <dbReference type="ChEBI" id="CHEBI:30616"/>
        <dbReference type="ChEBI" id="CHEBI:46858"/>
        <dbReference type="ChEBI" id="CHEBI:61978"/>
        <dbReference type="ChEBI" id="CHEBI:456216"/>
        <dbReference type="EC" id="2.7.10.2"/>
    </reaction>
</comment>
<evidence type="ECO:0000256" key="6">
    <source>
        <dbReference type="ARBA" id="ARBA00022777"/>
    </source>
</evidence>
<evidence type="ECO:0000256" key="1">
    <source>
        <dbReference type="ARBA" id="ARBA00004496"/>
    </source>
</evidence>
<dbReference type="Gene3D" id="1.10.510.10">
    <property type="entry name" value="Transferase(Phosphotransferase) domain 1"/>
    <property type="match status" value="1"/>
</dbReference>
<dbReference type="FunFam" id="3.30.505.10:FF:000023">
    <property type="entry name" value="Tyrosine-protein kinase"/>
    <property type="match status" value="1"/>
</dbReference>
<dbReference type="Pfam" id="PF07714">
    <property type="entry name" value="PK_Tyr_Ser-Thr"/>
    <property type="match status" value="1"/>
</dbReference>
<dbReference type="CDD" id="cd09937">
    <property type="entry name" value="SH2_csk_like"/>
    <property type="match status" value="1"/>
</dbReference>
<keyword evidence="19" id="KW-1185">Reference proteome</keyword>
<dbReference type="InterPro" id="IPR036860">
    <property type="entry name" value="SH2_dom_sf"/>
</dbReference>
<dbReference type="PROSITE" id="PS00109">
    <property type="entry name" value="PROTEIN_KINASE_TYR"/>
    <property type="match status" value="1"/>
</dbReference>
<dbReference type="InterPro" id="IPR000719">
    <property type="entry name" value="Prot_kinase_dom"/>
</dbReference>
<comment type="caution">
    <text evidence="18">The sequence shown here is derived from an EMBL/GenBank/DDBJ whole genome shotgun (WGS) entry which is preliminary data.</text>
</comment>
<dbReference type="InterPro" id="IPR020635">
    <property type="entry name" value="Tyr_kinase_cat_dom"/>
</dbReference>